<sequence>MSDSWNPGPEPTPRPNSSPCYGSTDYDYGGDIRCCKRETPDRISPLPDEILLHILSFLPMLDVLKTDVLSKRWQYLWTSVPSICFSSSWFSSYLDDSRYFVDMVNKTLVLAGWAGTRKFTVEFADYVEEFAADVNLWVRFAAKNKIEELTLDLGDDYWSFNGSPYCLPEHLYVNSSLTELSLSQCDLAPSGHVGWGCLKSLSIGCVELDEIVLQNILSGSPRLEFLKLQDFFGIDRVDISNPSVKKLVINGYEFRYDNEDDEEGIDDQVYSSLEISGPNLHSLSILGSLKNTKFRVTNVASLVEANLNFDIRYQHTADEEYEESQNIVRLLFQSLAGVQSLTIGTWCTKVLSTFDLENVALPWLRSKKRKHLTIDTGYDKWELPGIASLLDYSYCLETLVININPAFAGQPYIGARFPDFCNSDRGSYWEIQDRAFWCLLRHLKTVKVNLLVEGGCGVKFLYFLLGKARYLEKMTVNPPRQYAWDKLFRAAQKLLSAPRSSPKAVVVFNAWH</sequence>
<keyword evidence="4" id="KW-1185">Reference proteome</keyword>
<dbReference type="InterPro" id="IPR001810">
    <property type="entry name" value="F-box_dom"/>
</dbReference>
<dbReference type="InterPro" id="IPR032675">
    <property type="entry name" value="LRR_dom_sf"/>
</dbReference>
<dbReference type="EMBL" id="JAVXUO010002007">
    <property type="protein sequence ID" value="KAK2977120.1"/>
    <property type="molecule type" value="Genomic_DNA"/>
</dbReference>
<dbReference type="PROSITE" id="PS50181">
    <property type="entry name" value="FBOX"/>
    <property type="match status" value="1"/>
</dbReference>
<dbReference type="InterPro" id="IPR036047">
    <property type="entry name" value="F-box-like_dom_sf"/>
</dbReference>
<dbReference type="Pfam" id="PF24758">
    <property type="entry name" value="LRR_At5g56370"/>
    <property type="match status" value="1"/>
</dbReference>
<dbReference type="InterPro" id="IPR006566">
    <property type="entry name" value="FBD"/>
</dbReference>
<dbReference type="InterPro" id="IPR050232">
    <property type="entry name" value="FBL13/AtMIF1-like"/>
</dbReference>
<dbReference type="Gene3D" id="3.80.10.10">
    <property type="entry name" value="Ribonuclease Inhibitor"/>
    <property type="match status" value="1"/>
</dbReference>
<dbReference type="InterPro" id="IPR055411">
    <property type="entry name" value="LRR_FXL15/At3g58940/PEG3-like"/>
</dbReference>
<comment type="caution">
    <text evidence="3">The sequence shown here is derived from an EMBL/GenBank/DDBJ whole genome shotgun (WGS) entry which is preliminary data.</text>
</comment>
<dbReference type="SUPFAM" id="SSF81383">
    <property type="entry name" value="F-box domain"/>
    <property type="match status" value="1"/>
</dbReference>
<evidence type="ECO:0000313" key="4">
    <source>
        <dbReference type="Proteomes" id="UP001187471"/>
    </source>
</evidence>
<evidence type="ECO:0000256" key="1">
    <source>
        <dbReference type="SAM" id="MobiDB-lite"/>
    </source>
</evidence>
<dbReference type="InterPro" id="IPR053781">
    <property type="entry name" value="F-box_AtFBL13-like"/>
</dbReference>
<proteinExistence type="predicted"/>
<gene>
    <name evidence="3" type="ORF">RJ640_017644</name>
</gene>
<dbReference type="SUPFAM" id="SSF52047">
    <property type="entry name" value="RNI-like"/>
    <property type="match status" value="1"/>
</dbReference>
<feature type="region of interest" description="Disordered" evidence="1">
    <location>
        <begin position="1"/>
        <end position="21"/>
    </location>
</feature>
<accession>A0AA88R8D2</accession>
<dbReference type="PANTHER" id="PTHR31900:SF32">
    <property type="entry name" value="F-BOX_RNI_FBD-LIKE DOMAIN PROTEIN"/>
    <property type="match status" value="1"/>
</dbReference>
<dbReference type="Proteomes" id="UP001187471">
    <property type="component" value="Unassembled WGS sequence"/>
</dbReference>
<dbReference type="Gene3D" id="1.20.1280.50">
    <property type="match status" value="1"/>
</dbReference>
<organism evidence="3 4">
    <name type="scientific">Escallonia rubra</name>
    <dbReference type="NCBI Taxonomy" id="112253"/>
    <lineage>
        <taxon>Eukaryota</taxon>
        <taxon>Viridiplantae</taxon>
        <taxon>Streptophyta</taxon>
        <taxon>Embryophyta</taxon>
        <taxon>Tracheophyta</taxon>
        <taxon>Spermatophyta</taxon>
        <taxon>Magnoliopsida</taxon>
        <taxon>eudicotyledons</taxon>
        <taxon>Gunneridae</taxon>
        <taxon>Pentapetalae</taxon>
        <taxon>asterids</taxon>
        <taxon>campanulids</taxon>
        <taxon>Escalloniales</taxon>
        <taxon>Escalloniaceae</taxon>
        <taxon>Escallonia</taxon>
    </lineage>
</organism>
<dbReference type="Pfam" id="PF00646">
    <property type="entry name" value="F-box"/>
    <property type="match status" value="1"/>
</dbReference>
<dbReference type="SMART" id="SM00256">
    <property type="entry name" value="FBOX"/>
    <property type="match status" value="1"/>
</dbReference>
<dbReference type="AlphaFoldDB" id="A0AA88R8D2"/>
<name>A0AA88R8D2_9ASTE</name>
<evidence type="ECO:0000259" key="2">
    <source>
        <dbReference type="PROSITE" id="PS50181"/>
    </source>
</evidence>
<protein>
    <recommendedName>
        <fullName evidence="2">F-box domain-containing protein</fullName>
    </recommendedName>
</protein>
<dbReference type="CDD" id="cd22160">
    <property type="entry name" value="F-box_AtFBL13-like"/>
    <property type="match status" value="1"/>
</dbReference>
<feature type="domain" description="F-box" evidence="2">
    <location>
        <begin position="40"/>
        <end position="92"/>
    </location>
</feature>
<evidence type="ECO:0000313" key="3">
    <source>
        <dbReference type="EMBL" id="KAK2977120.1"/>
    </source>
</evidence>
<dbReference type="PANTHER" id="PTHR31900">
    <property type="entry name" value="F-BOX/RNI SUPERFAMILY PROTEIN-RELATED"/>
    <property type="match status" value="1"/>
</dbReference>
<reference evidence="3" key="1">
    <citation type="submission" date="2022-12" db="EMBL/GenBank/DDBJ databases">
        <title>Draft genome assemblies for two species of Escallonia (Escalloniales).</title>
        <authorList>
            <person name="Chanderbali A."/>
            <person name="Dervinis C."/>
            <person name="Anghel I."/>
            <person name="Soltis D."/>
            <person name="Soltis P."/>
            <person name="Zapata F."/>
        </authorList>
    </citation>
    <scope>NUCLEOTIDE SEQUENCE</scope>
    <source>
        <strain evidence="3">UCBG92.1500</strain>
        <tissue evidence="3">Leaf</tissue>
    </source>
</reference>
<dbReference type="SMART" id="SM00579">
    <property type="entry name" value="FBD"/>
    <property type="match status" value="1"/>
</dbReference>